<feature type="region of interest" description="Disordered" evidence="1">
    <location>
        <begin position="54"/>
        <end position="74"/>
    </location>
</feature>
<comment type="caution">
    <text evidence="2">The sequence shown here is derived from an EMBL/GenBank/DDBJ whole genome shotgun (WGS) entry which is preliminary data.</text>
</comment>
<dbReference type="AlphaFoldDB" id="A0A448XD65"/>
<name>A0A448XD65_9PLAT</name>
<accession>A0A448XD65</accession>
<reference evidence="2" key="1">
    <citation type="submission" date="2018-11" db="EMBL/GenBank/DDBJ databases">
        <authorList>
            <consortium name="Pathogen Informatics"/>
        </authorList>
    </citation>
    <scope>NUCLEOTIDE SEQUENCE</scope>
</reference>
<keyword evidence="3" id="KW-1185">Reference proteome</keyword>
<sequence>MVRVPLRLQTDDEAKWEVAASLNYHNTVVPFTADTSLSLNYSCPQLLTRPIEHTKFSHADNNQVSDGCNKKLAS</sequence>
<evidence type="ECO:0000256" key="1">
    <source>
        <dbReference type="SAM" id="MobiDB-lite"/>
    </source>
</evidence>
<gene>
    <name evidence="2" type="ORF">PXEA_LOCUS27373</name>
</gene>
<dbReference type="EMBL" id="CAAALY010246680">
    <property type="protein sequence ID" value="VEL33933.1"/>
    <property type="molecule type" value="Genomic_DNA"/>
</dbReference>
<protein>
    <submittedName>
        <fullName evidence="2">Uncharacterized protein</fullName>
    </submittedName>
</protein>
<organism evidence="2 3">
    <name type="scientific">Protopolystoma xenopodis</name>
    <dbReference type="NCBI Taxonomy" id="117903"/>
    <lineage>
        <taxon>Eukaryota</taxon>
        <taxon>Metazoa</taxon>
        <taxon>Spiralia</taxon>
        <taxon>Lophotrochozoa</taxon>
        <taxon>Platyhelminthes</taxon>
        <taxon>Monogenea</taxon>
        <taxon>Polyopisthocotylea</taxon>
        <taxon>Polystomatidea</taxon>
        <taxon>Polystomatidae</taxon>
        <taxon>Protopolystoma</taxon>
    </lineage>
</organism>
<evidence type="ECO:0000313" key="2">
    <source>
        <dbReference type="EMBL" id="VEL33933.1"/>
    </source>
</evidence>
<proteinExistence type="predicted"/>
<evidence type="ECO:0000313" key="3">
    <source>
        <dbReference type="Proteomes" id="UP000784294"/>
    </source>
</evidence>
<dbReference type="Proteomes" id="UP000784294">
    <property type="component" value="Unassembled WGS sequence"/>
</dbReference>